<dbReference type="InterPro" id="IPR007553">
    <property type="entry name" value="2-thiour_desulf"/>
</dbReference>
<name>A0ABN4RKS4_9BORD</name>
<dbReference type="Pfam" id="PF04463">
    <property type="entry name" value="2-thiour_desulf"/>
    <property type="match status" value="1"/>
</dbReference>
<dbReference type="Proteomes" id="UP000092950">
    <property type="component" value="Chromosome"/>
</dbReference>
<evidence type="ECO:0000313" key="2">
    <source>
        <dbReference type="Proteomes" id="UP000092950"/>
    </source>
</evidence>
<evidence type="ECO:0000313" key="1">
    <source>
        <dbReference type="EMBL" id="ANY14622.1"/>
    </source>
</evidence>
<dbReference type="PANTHER" id="PTHR30087">
    <property type="entry name" value="INNER MEMBRANE PROTEIN"/>
    <property type="match status" value="1"/>
</dbReference>
<keyword evidence="2" id="KW-1185">Reference proteome</keyword>
<dbReference type="PANTHER" id="PTHR30087:SF1">
    <property type="entry name" value="HYPOTHETICAL CYTOSOLIC PROTEIN"/>
    <property type="match status" value="1"/>
</dbReference>
<dbReference type="EMBL" id="CP016440">
    <property type="protein sequence ID" value="ANY14622.1"/>
    <property type="molecule type" value="Genomic_DNA"/>
</dbReference>
<reference evidence="1 2" key="1">
    <citation type="submission" date="2016-07" db="EMBL/GenBank/DDBJ databases">
        <title>Complete genome sequences of Bordetella pseudohinzii.</title>
        <authorList>
            <person name="Spilker T."/>
            <person name="Darrah R."/>
            <person name="LiPuma J.J."/>
        </authorList>
    </citation>
    <scope>NUCLEOTIDE SEQUENCE [LARGE SCALE GENOMIC DNA]</scope>
    <source>
        <strain evidence="1 2">HI4681</strain>
    </source>
</reference>
<accession>A0ABN4RKS4</accession>
<dbReference type="RefSeq" id="WP_043210344.1">
    <property type="nucleotide sequence ID" value="NZ_CAJGUP010000087.1"/>
</dbReference>
<protein>
    <submittedName>
        <fullName evidence="1">Purine-nucleoside phosphorylase</fullName>
    </submittedName>
</protein>
<gene>
    <name evidence="1" type="ORF">BBN53_01190</name>
</gene>
<sequence>MRRVLVSACLLGQPVRYDGRDAARPHPILRRWADEGRIVALCPEVAGGLSIPRPAAEIEPGADGRAVWQGLARVRQRDGGDVSAAFVAGARQALELAARHDIAAAVLKEGSPSCGSGQIHDGHFQGKRVAAMGVTAAALAQAGLPVFSEHQLEAADAWLRAQDRCSAP</sequence>
<organism evidence="1 2">
    <name type="scientific">Bordetella pseudohinzii</name>
    <dbReference type="NCBI Taxonomy" id="1331258"/>
    <lineage>
        <taxon>Bacteria</taxon>
        <taxon>Pseudomonadati</taxon>
        <taxon>Pseudomonadota</taxon>
        <taxon>Betaproteobacteria</taxon>
        <taxon>Burkholderiales</taxon>
        <taxon>Alcaligenaceae</taxon>
        <taxon>Bordetella</taxon>
    </lineage>
</organism>
<proteinExistence type="predicted"/>